<sequence>MRPNVPIVWDSTLSLSSITVPPTPLLNSPFISDGTSTAIWNSQLIPLPRCKNEERAKNFDCELVDKCSCYPAETQANCHCKDLNISAWMSDLRHNLPLLFSSLSFRRNEDGQVMAFIPSMTTAEIILTVQDHFNTYVIFDDTFCAIKNTTLTGCYKCAKGAQTLVICASSRRT</sequence>
<proteinExistence type="predicted"/>
<name>A0A016TKS6_9BILA</name>
<protein>
    <recommendedName>
        <fullName evidence="1">Phlebovirus glycoprotein G2 fusion domain-containing protein</fullName>
    </recommendedName>
</protein>
<dbReference type="Proteomes" id="UP000024635">
    <property type="component" value="Unassembled WGS sequence"/>
</dbReference>
<evidence type="ECO:0000313" key="2">
    <source>
        <dbReference type="EMBL" id="EYC03320.1"/>
    </source>
</evidence>
<accession>A0A016TKS6</accession>
<dbReference type="OrthoDB" id="5868079at2759"/>
<dbReference type="Gene3D" id="2.60.40.3770">
    <property type="match status" value="1"/>
</dbReference>
<gene>
    <name evidence="2" type="primary">Acey_s0094.g2689</name>
    <name evidence="2" type="ORF">Y032_0094g2689</name>
</gene>
<dbReference type="EMBL" id="JARK01001430">
    <property type="protein sequence ID" value="EYC03320.1"/>
    <property type="molecule type" value="Genomic_DNA"/>
</dbReference>
<comment type="caution">
    <text evidence="2">The sequence shown here is derived from an EMBL/GenBank/DDBJ whole genome shotgun (WGS) entry which is preliminary data.</text>
</comment>
<organism evidence="2 3">
    <name type="scientific">Ancylostoma ceylanicum</name>
    <dbReference type="NCBI Taxonomy" id="53326"/>
    <lineage>
        <taxon>Eukaryota</taxon>
        <taxon>Metazoa</taxon>
        <taxon>Ecdysozoa</taxon>
        <taxon>Nematoda</taxon>
        <taxon>Chromadorea</taxon>
        <taxon>Rhabditida</taxon>
        <taxon>Rhabditina</taxon>
        <taxon>Rhabditomorpha</taxon>
        <taxon>Strongyloidea</taxon>
        <taxon>Ancylostomatidae</taxon>
        <taxon>Ancylostomatinae</taxon>
        <taxon>Ancylostoma</taxon>
    </lineage>
</organism>
<feature type="domain" description="Phlebovirus glycoprotein G2 fusion" evidence="1">
    <location>
        <begin position="9"/>
        <end position="125"/>
    </location>
</feature>
<dbReference type="InterPro" id="IPR009878">
    <property type="entry name" value="Phlebovirus_G2_fusion"/>
</dbReference>
<keyword evidence="3" id="KW-1185">Reference proteome</keyword>
<evidence type="ECO:0000313" key="3">
    <source>
        <dbReference type="Proteomes" id="UP000024635"/>
    </source>
</evidence>
<dbReference type="AlphaFoldDB" id="A0A016TKS6"/>
<evidence type="ECO:0000259" key="1">
    <source>
        <dbReference type="Pfam" id="PF07245"/>
    </source>
</evidence>
<reference evidence="3" key="1">
    <citation type="journal article" date="2015" name="Nat. Genet.">
        <title>The genome and transcriptome of the zoonotic hookworm Ancylostoma ceylanicum identify infection-specific gene families.</title>
        <authorList>
            <person name="Schwarz E.M."/>
            <person name="Hu Y."/>
            <person name="Antoshechkin I."/>
            <person name="Miller M.M."/>
            <person name="Sternberg P.W."/>
            <person name="Aroian R.V."/>
        </authorList>
    </citation>
    <scope>NUCLEOTIDE SEQUENCE</scope>
    <source>
        <strain evidence="3">HY135</strain>
    </source>
</reference>
<dbReference type="Pfam" id="PF07245">
    <property type="entry name" value="Phlebovirus_G2"/>
    <property type="match status" value="1"/>
</dbReference>